<dbReference type="Pfam" id="PF19200">
    <property type="entry name" value="MupG_N"/>
    <property type="match status" value="1"/>
</dbReference>
<proteinExistence type="predicted"/>
<dbReference type="Pfam" id="PF05913">
    <property type="entry name" value="MupG_C"/>
    <property type="match status" value="1"/>
</dbReference>
<gene>
    <name evidence="3" type="ORF">C1N66_30580</name>
</gene>
<dbReference type="AlphaFoldDB" id="A0AB73USD6"/>
<evidence type="ECO:0000259" key="1">
    <source>
        <dbReference type="Pfam" id="PF05913"/>
    </source>
</evidence>
<dbReference type="SUPFAM" id="SSF51445">
    <property type="entry name" value="(Trans)glycosidases"/>
    <property type="match status" value="1"/>
</dbReference>
<evidence type="ECO:0000313" key="4">
    <source>
        <dbReference type="Proteomes" id="UP000464780"/>
    </source>
</evidence>
<dbReference type="Gene3D" id="3.20.20.70">
    <property type="entry name" value="Aldolase class I"/>
    <property type="match status" value="1"/>
</dbReference>
<protein>
    <submittedName>
        <fullName evidence="3">DUF871 domain-containing protein</fullName>
    </submittedName>
</protein>
<feature type="domain" description="6-phospho-N-acetylmuramidase C-terminal" evidence="1">
    <location>
        <begin position="238"/>
        <end position="332"/>
    </location>
</feature>
<sequence>MEKLFILRTDRRGVKTIFTSLHIPEEQIDHQVIKDFLENSKENNRDVVIDISNNTLQVIGINNYFEMKELGVKTVRIDFGISDEEIVELQKYFQIVLNASTLDEQKILDLQDKGLNLKHIIAMHNFYPREYTGISLEFFSNKNHTFKKYGIKVWAFIPGNKVLRGPLFAGLPTIEKHRNQPPYVNYVELSQGYNIDGIFIGNPYIDDDTLDLIKKFDKEGIITLPTSELSPYIPKNISYNNRPDESEAVIRIEQGRNLFSENEQLYTTTKPGKRLIGTITVDNAKYFRYIGETQIMKQNFSEDSRVNCIGRIHDEYLNLLEYVKAGTKIKFQ</sequence>
<dbReference type="PANTHER" id="PTHR38435:SF2">
    <property type="entry name" value="DUF871 DOMAIN-CONTAINING PROTEIN"/>
    <property type="match status" value="1"/>
</dbReference>
<dbReference type="InterPro" id="IPR013785">
    <property type="entry name" value="Aldolase_TIM"/>
</dbReference>
<name>A0AB73USD6_BACCE</name>
<dbReference type="InterPro" id="IPR043797">
    <property type="entry name" value="MupG_N"/>
</dbReference>
<dbReference type="RefSeq" id="WP_191422844.1">
    <property type="nucleotide sequence ID" value="NZ_CP028009.1"/>
</dbReference>
<dbReference type="InterPro" id="IPR017853">
    <property type="entry name" value="GH"/>
</dbReference>
<evidence type="ECO:0000313" key="3">
    <source>
        <dbReference type="EMBL" id="QHV47237.2"/>
    </source>
</evidence>
<dbReference type="SUPFAM" id="SSF50891">
    <property type="entry name" value="Cyclophilin-like"/>
    <property type="match status" value="1"/>
</dbReference>
<accession>A0AB73USD6</accession>
<dbReference type="Gene3D" id="2.40.100.10">
    <property type="entry name" value="Cyclophilin-like"/>
    <property type="match status" value="1"/>
</dbReference>
<organism evidence="3 4">
    <name type="scientific">Bacillus cereus</name>
    <dbReference type="NCBI Taxonomy" id="1396"/>
    <lineage>
        <taxon>Bacteria</taxon>
        <taxon>Bacillati</taxon>
        <taxon>Bacillota</taxon>
        <taxon>Bacilli</taxon>
        <taxon>Bacillales</taxon>
        <taxon>Bacillaceae</taxon>
        <taxon>Bacillus</taxon>
        <taxon>Bacillus cereus group</taxon>
    </lineage>
</organism>
<feature type="domain" description="6-phospho-N-acetylmuramidase N-terminal" evidence="2">
    <location>
        <begin position="6"/>
        <end position="214"/>
    </location>
</feature>
<dbReference type="Proteomes" id="UP000464780">
    <property type="component" value="Chromosome"/>
</dbReference>
<dbReference type="PANTHER" id="PTHR38435">
    <property type="match status" value="1"/>
</dbReference>
<evidence type="ECO:0000259" key="2">
    <source>
        <dbReference type="Pfam" id="PF19200"/>
    </source>
</evidence>
<dbReference type="InterPro" id="IPR029000">
    <property type="entry name" value="Cyclophilin-like_dom_sf"/>
</dbReference>
<dbReference type="EMBL" id="CP028009">
    <property type="protein sequence ID" value="QHV47237.2"/>
    <property type="molecule type" value="Genomic_DNA"/>
</dbReference>
<reference evidence="3 4" key="1">
    <citation type="submission" date="2018-03" db="EMBL/GenBank/DDBJ databases">
        <title>The complete genome of bacterial strain SGAir0260.</title>
        <authorList>
            <person name="Schuster S.C."/>
        </authorList>
    </citation>
    <scope>NUCLEOTIDE SEQUENCE [LARGE SCALE GENOMIC DNA]</scope>
    <source>
        <strain evidence="3 4">SGAir0260</strain>
    </source>
</reference>
<dbReference type="InterPro" id="IPR008589">
    <property type="entry name" value="MupG"/>
</dbReference>
<dbReference type="InterPro" id="IPR043894">
    <property type="entry name" value="MupG_C"/>
</dbReference>